<feature type="region of interest" description="Disordered" evidence="1">
    <location>
        <begin position="19"/>
        <end position="42"/>
    </location>
</feature>
<protein>
    <submittedName>
        <fullName evidence="2">Uncharacterized protein</fullName>
    </submittedName>
</protein>
<gene>
    <name evidence="2" type="ORF">MAR_033769</name>
</gene>
<accession>A0ABY7GCY8</accession>
<reference evidence="2" key="1">
    <citation type="submission" date="2022-11" db="EMBL/GenBank/DDBJ databases">
        <title>Centuries of genome instability and evolution in soft-shell clam transmissible cancer (bioRxiv).</title>
        <authorList>
            <person name="Hart S.F.M."/>
            <person name="Yonemitsu M.A."/>
            <person name="Giersch R.M."/>
            <person name="Beal B.F."/>
            <person name="Arriagada G."/>
            <person name="Davis B.W."/>
            <person name="Ostrander E.A."/>
            <person name="Goff S.P."/>
            <person name="Metzger M.J."/>
        </authorList>
    </citation>
    <scope>NUCLEOTIDE SEQUENCE</scope>
    <source>
        <strain evidence="2">MELC-2E11</strain>
        <tissue evidence="2">Siphon/mantle</tissue>
    </source>
</reference>
<evidence type="ECO:0000313" key="3">
    <source>
        <dbReference type="Proteomes" id="UP001164746"/>
    </source>
</evidence>
<feature type="compositionally biased region" description="Polar residues" evidence="1">
    <location>
        <begin position="111"/>
        <end position="123"/>
    </location>
</feature>
<sequence>MLTPRNQIFNRWKVPDRYVTESAPPTPAPMPATPSYKPDTPANLQPDVKVHTPSVPMTPLPVKASFAGIPAVPGSAKPASLKPASRMNREMSLPNIKLKSQPTLARVESRNGLQPSLPNTPRSAASKPCSPPVFPVRRANTIIGDTRKKTPELNLNGMRYALKPEAVPQAEAWLSNASAADKQVIERVLKMAGKKQEVETSMRRTLLPDAKHSVEKWMKDANENERHVALDFFNSLAGSQLMGMTVDAQRKRLKDVINTLEEAKVDRMPYNGRVKQTNKRRKERISDGKLQYIRLLTPDTRKNQWMHTTWHHLPEYKDDDPVANLSSHYTRPHAHIPRHFVIHPDWG</sequence>
<organism evidence="2 3">
    <name type="scientific">Mya arenaria</name>
    <name type="common">Soft-shell clam</name>
    <dbReference type="NCBI Taxonomy" id="6604"/>
    <lineage>
        <taxon>Eukaryota</taxon>
        <taxon>Metazoa</taxon>
        <taxon>Spiralia</taxon>
        <taxon>Lophotrochozoa</taxon>
        <taxon>Mollusca</taxon>
        <taxon>Bivalvia</taxon>
        <taxon>Autobranchia</taxon>
        <taxon>Heteroconchia</taxon>
        <taxon>Euheterodonta</taxon>
        <taxon>Imparidentia</taxon>
        <taxon>Neoheterodontei</taxon>
        <taxon>Myida</taxon>
        <taxon>Myoidea</taxon>
        <taxon>Myidae</taxon>
        <taxon>Mya</taxon>
    </lineage>
</organism>
<name>A0ABY7GCY8_MYAAR</name>
<keyword evidence="3" id="KW-1185">Reference proteome</keyword>
<feature type="region of interest" description="Disordered" evidence="1">
    <location>
        <begin position="108"/>
        <end position="133"/>
    </location>
</feature>
<evidence type="ECO:0000256" key="1">
    <source>
        <dbReference type="SAM" id="MobiDB-lite"/>
    </source>
</evidence>
<evidence type="ECO:0000313" key="2">
    <source>
        <dbReference type="EMBL" id="WAR31227.1"/>
    </source>
</evidence>
<proteinExistence type="predicted"/>
<dbReference type="EMBL" id="CP111028">
    <property type="protein sequence ID" value="WAR31227.1"/>
    <property type="molecule type" value="Genomic_DNA"/>
</dbReference>
<dbReference type="Proteomes" id="UP001164746">
    <property type="component" value="Chromosome 17"/>
</dbReference>